<protein>
    <submittedName>
        <fullName evidence="1">Uncharacterized protein</fullName>
    </submittedName>
</protein>
<dbReference type="EMBL" id="JANPWB010000013">
    <property type="protein sequence ID" value="KAJ1108007.1"/>
    <property type="molecule type" value="Genomic_DNA"/>
</dbReference>
<gene>
    <name evidence="1" type="ORF">NDU88_005391</name>
</gene>
<sequence>MQLLATTHGTQIPRLQGCLFLLFRRRDQVRDLRPETAFHSFYMLPPNGFLTATGLPLFNDFNTNLIFTLADEEHLAIDDDLWAAELQADHLNKRNNRIGLELVIALEYLGLRVINGRTKEDKLPRYTHYGAKPGR</sequence>
<evidence type="ECO:0000313" key="1">
    <source>
        <dbReference type="EMBL" id="KAJ1108007.1"/>
    </source>
</evidence>
<accession>A0AAV7MXR6</accession>
<evidence type="ECO:0000313" key="2">
    <source>
        <dbReference type="Proteomes" id="UP001066276"/>
    </source>
</evidence>
<keyword evidence="2" id="KW-1185">Reference proteome</keyword>
<reference evidence="1" key="1">
    <citation type="journal article" date="2022" name="bioRxiv">
        <title>Sequencing and chromosome-scale assembly of the giantPleurodeles waltlgenome.</title>
        <authorList>
            <person name="Brown T."/>
            <person name="Elewa A."/>
            <person name="Iarovenko S."/>
            <person name="Subramanian E."/>
            <person name="Araus A.J."/>
            <person name="Petzold A."/>
            <person name="Susuki M."/>
            <person name="Suzuki K.-i.T."/>
            <person name="Hayashi T."/>
            <person name="Toyoda A."/>
            <person name="Oliveira C."/>
            <person name="Osipova E."/>
            <person name="Leigh N.D."/>
            <person name="Simon A."/>
            <person name="Yun M.H."/>
        </authorList>
    </citation>
    <scope>NUCLEOTIDE SEQUENCE</scope>
    <source>
        <strain evidence="1">20211129_DDA</strain>
        <tissue evidence="1">Liver</tissue>
    </source>
</reference>
<comment type="caution">
    <text evidence="1">The sequence shown here is derived from an EMBL/GenBank/DDBJ whole genome shotgun (WGS) entry which is preliminary data.</text>
</comment>
<organism evidence="1 2">
    <name type="scientific">Pleurodeles waltl</name>
    <name type="common">Iberian ribbed newt</name>
    <dbReference type="NCBI Taxonomy" id="8319"/>
    <lineage>
        <taxon>Eukaryota</taxon>
        <taxon>Metazoa</taxon>
        <taxon>Chordata</taxon>
        <taxon>Craniata</taxon>
        <taxon>Vertebrata</taxon>
        <taxon>Euteleostomi</taxon>
        <taxon>Amphibia</taxon>
        <taxon>Batrachia</taxon>
        <taxon>Caudata</taxon>
        <taxon>Salamandroidea</taxon>
        <taxon>Salamandridae</taxon>
        <taxon>Pleurodelinae</taxon>
        <taxon>Pleurodeles</taxon>
    </lineage>
</organism>
<dbReference type="Proteomes" id="UP001066276">
    <property type="component" value="Chromosome 9"/>
</dbReference>
<dbReference type="AlphaFoldDB" id="A0AAV7MXR6"/>
<proteinExistence type="predicted"/>
<name>A0AAV7MXR6_PLEWA</name>